<gene>
    <name evidence="5" type="ORF">EKG83_16810</name>
</gene>
<dbReference type="SMART" id="SM00320">
    <property type="entry name" value="WD40"/>
    <property type="match status" value="8"/>
</dbReference>
<dbReference type="AlphaFoldDB" id="A0A5Q0GY54"/>
<dbReference type="CDD" id="cd00093">
    <property type="entry name" value="HTH_XRE"/>
    <property type="match status" value="1"/>
</dbReference>
<dbReference type="PROSITE" id="PS50294">
    <property type="entry name" value="WD_REPEATS_REGION"/>
    <property type="match status" value="2"/>
</dbReference>
<dbReference type="InterPro" id="IPR011047">
    <property type="entry name" value="Quinoprotein_ADH-like_sf"/>
</dbReference>
<evidence type="ECO:0000256" key="3">
    <source>
        <dbReference type="PROSITE-ProRule" id="PRU00221"/>
    </source>
</evidence>
<keyword evidence="6" id="KW-1185">Reference proteome</keyword>
<organism evidence="5 6">
    <name type="scientific">Saccharothrix syringae</name>
    <name type="common">Nocardiopsis syringae</name>
    <dbReference type="NCBI Taxonomy" id="103733"/>
    <lineage>
        <taxon>Bacteria</taxon>
        <taxon>Bacillati</taxon>
        <taxon>Actinomycetota</taxon>
        <taxon>Actinomycetes</taxon>
        <taxon>Pseudonocardiales</taxon>
        <taxon>Pseudonocardiaceae</taxon>
        <taxon>Saccharothrix</taxon>
    </lineage>
</organism>
<accession>A0A5Q0GY54</accession>
<dbReference type="SMART" id="SM00530">
    <property type="entry name" value="HTH_XRE"/>
    <property type="match status" value="1"/>
</dbReference>
<dbReference type="InterPro" id="IPR027417">
    <property type="entry name" value="P-loop_NTPase"/>
</dbReference>
<dbReference type="SUPFAM" id="SSF50998">
    <property type="entry name" value="Quinoprotein alcohol dehydrogenase-like"/>
    <property type="match status" value="1"/>
</dbReference>
<feature type="repeat" description="WD" evidence="3">
    <location>
        <begin position="769"/>
        <end position="810"/>
    </location>
</feature>
<feature type="repeat" description="WD" evidence="3">
    <location>
        <begin position="1067"/>
        <end position="1108"/>
    </location>
</feature>
<evidence type="ECO:0000256" key="2">
    <source>
        <dbReference type="ARBA" id="ARBA00022737"/>
    </source>
</evidence>
<feature type="domain" description="HTH cro/C1-type" evidence="4">
    <location>
        <begin position="21"/>
        <end position="77"/>
    </location>
</feature>
<dbReference type="SUPFAM" id="SSF51004">
    <property type="entry name" value="C-terminal (heme d1) domain of cytochrome cd1-nitrite reductase"/>
    <property type="match status" value="1"/>
</dbReference>
<dbReference type="InterPro" id="IPR015943">
    <property type="entry name" value="WD40/YVTN_repeat-like_dom_sf"/>
</dbReference>
<dbReference type="Gene3D" id="2.130.10.10">
    <property type="entry name" value="YVTN repeat-like/Quinoprotein amine dehydrogenase"/>
    <property type="match status" value="4"/>
</dbReference>
<dbReference type="PROSITE" id="PS00678">
    <property type="entry name" value="WD_REPEATS_1"/>
    <property type="match status" value="1"/>
</dbReference>
<evidence type="ECO:0000313" key="6">
    <source>
        <dbReference type="Proteomes" id="UP000325787"/>
    </source>
</evidence>
<dbReference type="OrthoDB" id="192618at2"/>
<dbReference type="SUPFAM" id="SSF52540">
    <property type="entry name" value="P-loop containing nucleoside triphosphate hydrolases"/>
    <property type="match status" value="1"/>
</dbReference>
<name>A0A5Q0GY54_SACSY</name>
<protein>
    <recommendedName>
        <fullName evidence="4">HTH cro/C1-type domain-containing protein</fullName>
    </recommendedName>
</protein>
<evidence type="ECO:0000256" key="1">
    <source>
        <dbReference type="ARBA" id="ARBA00022574"/>
    </source>
</evidence>
<evidence type="ECO:0000259" key="4">
    <source>
        <dbReference type="SMART" id="SM00530"/>
    </source>
</evidence>
<dbReference type="Pfam" id="PF20703">
    <property type="entry name" value="nSTAND1"/>
    <property type="match status" value="1"/>
</dbReference>
<dbReference type="KEGG" id="ssyi:EKG83_16810"/>
<dbReference type="Proteomes" id="UP000325787">
    <property type="component" value="Chromosome"/>
</dbReference>
<dbReference type="InterPro" id="IPR001387">
    <property type="entry name" value="Cro/C1-type_HTH"/>
</dbReference>
<sequence length="1208" mass="127580">MPRREVPLDEDAGEFVGFAAGLRGLRVAAGSPTYRELAKRAHYSAAALSEAANGRRLPSLGVTLAYVRACGGDVAEWEARWRALAVAPPTTPEGDLPAPYVGLRAFQPEDADRFFGRERLVGTVVELVGERRFTGVFGPSGSGKSSVLRAGLVAGWRGPAVVFAPGGSPVRELAIHVGAWCGRPASSLAAEFAAWRENLHLRVRQALVGRAGDLLLVVDQFEELFALCRDPDERVAFVAALTTAAAAPDSRTRVVLGVRADFLGDCARYPDLVEALHGGQVLVGPMSPDELHRAVVHPAVAVGAKVQTALVTRLVAEAAGQPAALPLLSHALLETWKRRRGVALTVDGYEETGGMAHAIARSAEHAYQELPEADREVARWLFLRLVAVGEGDEDTKRRVARAELDALGDGVGPVLGALASARLVVVGDDTVDLAHEALLRAWPRLRGWLAEDRDGLRLQRRLTEAADIWAELDHDPAVLYRTTRLARTAAWVRRTGPALTDRERDFLERSRAAEARTRRASLRRRYGVTAAVVTALVAATAVTVPMVLERREAERAALSRQLAAQVGPNAVEAGRHALEAWRTYPTAEARSSLFNAAATRQGEQHRIRMGTLSSFSPMALRPDGELVARVDHDRIALVSTSTLDLVAELPLHDPSRTQYELAFSPDGRLLAAGDSEGRVTLWAVPGGEQVGVIETGAPVEGLVFSADGSTLVARDALWDVRTRAAAGRLIRPEGAHHVVAAHDRTVATVALDGVVELWDLPSRSRVAVLRTGSKGTSGVAFAPDGRSLAVADKNGSITLWDPATATRITTTAPYGGGANGVAFSADGTVLASPGYDGKVVLRDAANPSATTVVTVEESRTPGVPTYLVQLAFGSNGTAVVAGGRDIHVWNADLPLVRAPVQAMQFAPDGAGLSTLDEKGVLTIWGTEPALRPGTRLDLADAAWATGAFSADRTKLAVLRPGAPIDWWSLGGHPTRTTAQGWRAPAEQPRVTAFGPDLRSLVEVGPVASDVVRHSGADGLRTSGEVLASGDNITGAVVLPGGRHMALGQTRGQVMVRDVATTRAVATFRGHDGAVTAMAVTADGHLLATAGADGAVVLWDTATWRQVARMTGHSAGVSFAAFSPDGHLLATSAADGTTLLWDVAAHGEWARLTDPGGQAVRPAWHPDGTALATADARGAITLWQLDERRAVAEVCADLARSGAPGVEPC</sequence>
<feature type="repeat" description="WD" evidence="3">
    <location>
        <begin position="1109"/>
        <end position="1142"/>
    </location>
</feature>
<dbReference type="InterPro" id="IPR011048">
    <property type="entry name" value="Haem_d1_sf"/>
</dbReference>
<dbReference type="PANTHER" id="PTHR19879">
    <property type="entry name" value="TRANSCRIPTION INITIATION FACTOR TFIID"/>
    <property type="match status" value="1"/>
</dbReference>
<dbReference type="InterPro" id="IPR019775">
    <property type="entry name" value="WD40_repeat_CS"/>
</dbReference>
<evidence type="ECO:0000313" key="5">
    <source>
        <dbReference type="EMBL" id="QFZ18889.1"/>
    </source>
</evidence>
<dbReference type="PROSITE" id="PS50082">
    <property type="entry name" value="WD_REPEATS_2"/>
    <property type="match status" value="5"/>
</dbReference>
<dbReference type="RefSeq" id="WP_033434082.1">
    <property type="nucleotide sequence ID" value="NZ_CP034550.1"/>
</dbReference>
<dbReference type="PANTHER" id="PTHR19879:SF9">
    <property type="entry name" value="TRANSCRIPTION INITIATION FACTOR TFIID SUBUNIT 5"/>
    <property type="match status" value="1"/>
</dbReference>
<proteinExistence type="predicted"/>
<keyword evidence="2" id="KW-0677">Repeat</keyword>
<dbReference type="EMBL" id="CP034550">
    <property type="protein sequence ID" value="QFZ18889.1"/>
    <property type="molecule type" value="Genomic_DNA"/>
</dbReference>
<feature type="repeat" description="WD" evidence="3">
    <location>
        <begin position="1162"/>
        <end position="1192"/>
    </location>
</feature>
<reference evidence="6" key="1">
    <citation type="journal article" date="2021" name="Curr. Microbiol.">
        <title>Complete genome of nocamycin-producing strain Saccharothrix syringae NRRL B-16468 reveals the biosynthetic potential for secondary metabolites.</title>
        <authorList>
            <person name="Mo X."/>
            <person name="Yang S."/>
        </authorList>
    </citation>
    <scope>NUCLEOTIDE SEQUENCE [LARGE SCALE GENOMIC DNA]</scope>
    <source>
        <strain evidence="6">ATCC 51364 / DSM 43886 / JCM 6844 / KCTC 9398 / NBRC 14523 / NRRL B-16468 / INA 2240</strain>
    </source>
</reference>
<dbReference type="Pfam" id="PF00400">
    <property type="entry name" value="WD40"/>
    <property type="match status" value="4"/>
</dbReference>
<dbReference type="InterPro" id="IPR001680">
    <property type="entry name" value="WD40_rpt"/>
</dbReference>
<dbReference type="InterPro" id="IPR049052">
    <property type="entry name" value="nSTAND1"/>
</dbReference>
<feature type="repeat" description="WD" evidence="3">
    <location>
        <begin position="661"/>
        <end position="692"/>
    </location>
</feature>
<keyword evidence="1 3" id="KW-0853">WD repeat</keyword>